<dbReference type="GO" id="GO:0071973">
    <property type="term" value="P:bacterial-type flagellum-dependent cell motility"/>
    <property type="evidence" value="ECO:0007669"/>
    <property type="project" value="InterPro"/>
</dbReference>
<feature type="domain" description="Flagellin N-terminal" evidence="1">
    <location>
        <begin position="10"/>
        <end position="141"/>
    </location>
</feature>
<dbReference type="Pfam" id="PF00669">
    <property type="entry name" value="Flagellin_N"/>
    <property type="match status" value="1"/>
</dbReference>
<dbReference type="PANTHER" id="PTHR42792">
    <property type="entry name" value="FLAGELLIN"/>
    <property type="match status" value="1"/>
</dbReference>
<dbReference type="InterPro" id="IPR013384">
    <property type="entry name" value="Flagell_FlgL"/>
</dbReference>
<dbReference type="SUPFAM" id="SSF64518">
    <property type="entry name" value="Phase 1 flagellin"/>
    <property type="match status" value="1"/>
</dbReference>
<protein>
    <recommendedName>
        <fullName evidence="1">Flagellin N-terminal domain-containing protein</fullName>
    </recommendedName>
</protein>
<organism evidence="2">
    <name type="scientific">marine metagenome</name>
    <dbReference type="NCBI Taxonomy" id="408172"/>
    <lineage>
        <taxon>unclassified sequences</taxon>
        <taxon>metagenomes</taxon>
        <taxon>ecological metagenomes</taxon>
    </lineage>
</organism>
<dbReference type="PANTHER" id="PTHR42792:SF1">
    <property type="entry name" value="FLAGELLAR HOOK-ASSOCIATED PROTEIN 3"/>
    <property type="match status" value="1"/>
</dbReference>
<name>A0A382H6U0_9ZZZZ</name>
<evidence type="ECO:0000313" key="2">
    <source>
        <dbReference type="EMBL" id="SVB83004.1"/>
    </source>
</evidence>
<dbReference type="GO" id="GO:0005198">
    <property type="term" value="F:structural molecule activity"/>
    <property type="evidence" value="ECO:0007669"/>
    <property type="project" value="InterPro"/>
</dbReference>
<accession>A0A382H6U0</accession>
<evidence type="ECO:0000259" key="1">
    <source>
        <dbReference type="Pfam" id="PF00669"/>
    </source>
</evidence>
<dbReference type="InterPro" id="IPR001492">
    <property type="entry name" value="Flagellin"/>
</dbReference>
<proteinExistence type="predicted"/>
<reference evidence="2" key="1">
    <citation type="submission" date="2018-05" db="EMBL/GenBank/DDBJ databases">
        <authorList>
            <person name="Lanie J.A."/>
            <person name="Ng W.-L."/>
            <person name="Kazmierczak K.M."/>
            <person name="Andrzejewski T.M."/>
            <person name="Davidsen T.M."/>
            <person name="Wayne K.J."/>
            <person name="Tettelin H."/>
            <person name="Glass J.I."/>
            <person name="Rusch D."/>
            <person name="Podicherti R."/>
            <person name="Tsui H.-C.T."/>
            <person name="Winkler M.E."/>
        </authorList>
    </citation>
    <scope>NUCLEOTIDE SEQUENCE</scope>
</reference>
<dbReference type="AlphaFoldDB" id="A0A382H6U0"/>
<gene>
    <name evidence="2" type="ORF">METZ01_LOCUS235858</name>
</gene>
<dbReference type="Gene3D" id="1.20.1330.10">
    <property type="entry name" value="f41 fragment of flagellin, N-terminal domain"/>
    <property type="match status" value="2"/>
</dbReference>
<dbReference type="GO" id="GO:0009424">
    <property type="term" value="C:bacterial-type flagellum hook"/>
    <property type="evidence" value="ECO:0007669"/>
    <property type="project" value="InterPro"/>
</dbReference>
<sequence>MPKVTLQTIGNNLKKRIETRLGALERAQMQLSTGLRVDKPSADPGRANRILDLKANIDQSKQFVSNTEHSEALMDVANGAYQGVSDVLFRAQDLAHMAQSETNNSSDYKYYAAEIGQLIESVLDMVNIDFAGVPLFAGTKTEGAAFETQRGSTEPFTRKYAILSDPSLRTLEVSAGDGSNFNDGDEIVLSSGEISEKVLIESIQTIGDRSVITVTGQLTRPYFVDGNAQISNADGSIVTSLTKDAAVGSLVLPLDQVQNTIESGQVIRVQDVDGGEDILVESVETDILENRAVIKLQHSLQRSYSVDRGAEVFKNEDVGIGDIIGVRYIGDNGTKQERVGRNSFVPTGVPGSIVFQRVFDHLIELRDAVRNGGMGPIGQVASKLEHTTEHVTVRQTEVGARIDRLHVMRSRLEDQVIGLKGFLQKVEEIDMTTALIEYQTQQALLSASLSTGSQLMSSASSLLNMFS</sequence>
<dbReference type="NCBIfam" id="TIGR02550">
    <property type="entry name" value="flagell_flgL"/>
    <property type="match status" value="1"/>
</dbReference>
<dbReference type="EMBL" id="UINC01059511">
    <property type="protein sequence ID" value="SVB83004.1"/>
    <property type="molecule type" value="Genomic_DNA"/>
</dbReference>
<dbReference type="InterPro" id="IPR001029">
    <property type="entry name" value="Flagellin_N"/>
</dbReference>